<name>A0A4U8YQ91_9BACT</name>
<proteinExistence type="predicted"/>
<organism evidence="1 2">
    <name type="scientific">Desulfoluna butyratoxydans</name>
    <dbReference type="NCBI Taxonomy" id="231438"/>
    <lineage>
        <taxon>Bacteria</taxon>
        <taxon>Pseudomonadati</taxon>
        <taxon>Thermodesulfobacteriota</taxon>
        <taxon>Desulfobacteria</taxon>
        <taxon>Desulfobacterales</taxon>
        <taxon>Desulfolunaceae</taxon>
        <taxon>Desulfoluna</taxon>
    </lineage>
</organism>
<keyword evidence="2" id="KW-1185">Reference proteome</keyword>
<dbReference type="RefSeq" id="WP_180142974.1">
    <property type="nucleotide sequence ID" value="NZ_CAADHO010000006.1"/>
</dbReference>
<evidence type="ECO:0000313" key="1">
    <source>
        <dbReference type="EMBL" id="VFQ45904.1"/>
    </source>
</evidence>
<dbReference type="InterPro" id="IPR003748">
    <property type="entry name" value="DUF169"/>
</dbReference>
<dbReference type="EMBL" id="CAADHO010000006">
    <property type="protein sequence ID" value="VFQ45904.1"/>
    <property type="molecule type" value="Genomic_DNA"/>
</dbReference>
<dbReference type="AlphaFoldDB" id="A0A4U8YQ91"/>
<sequence length="266" mass="29585">MKKKTINSAEFKGRLRAFMDVLGLNEEPMGLFYTERKPPGAVSPKAQVPVSRLPEESDGGINWLSCALGTVRRARRKKAPACFDETHYGCLGAAFYMGFKPYYEPFEPALISTGIPGEMQGECYLDSPEKGKAFYDGIKPPKASGTNLVIQPLSLFEDGDMPEVVVLFPQREAMVALNALTVFLTGDTEAVRVPFGQSCCGMITWPRRYRDEGRQWAVIGGFDTNGLRYLGKGEVTYTVPVELFTAMVDRWEEGMPGTRAWRQVRG</sequence>
<gene>
    <name evidence="1" type="ORF">MSL71_35670</name>
</gene>
<dbReference type="Proteomes" id="UP000507962">
    <property type="component" value="Unassembled WGS sequence"/>
</dbReference>
<accession>A0A4U8YQ91</accession>
<protein>
    <recommendedName>
        <fullName evidence="3">DUF169 domain-containing protein</fullName>
    </recommendedName>
</protein>
<evidence type="ECO:0008006" key="3">
    <source>
        <dbReference type="Google" id="ProtNLM"/>
    </source>
</evidence>
<evidence type="ECO:0000313" key="2">
    <source>
        <dbReference type="Proteomes" id="UP000507962"/>
    </source>
</evidence>
<reference evidence="1 2" key="1">
    <citation type="submission" date="2019-03" db="EMBL/GenBank/DDBJ databases">
        <authorList>
            <person name="Nijsse B."/>
        </authorList>
    </citation>
    <scope>NUCLEOTIDE SEQUENCE [LARGE SCALE GENOMIC DNA]</scope>
    <source>
        <strain evidence="1">Desulfoluna butyratoxydans MSL71</strain>
    </source>
</reference>
<dbReference type="Pfam" id="PF02596">
    <property type="entry name" value="DUF169"/>
    <property type="match status" value="1"/>
</dbReference>